<evidence type="ECO:0008006" key="3">
    <source>
        <dbReference type="Google" id="ProtNLM"/>
    </source>
</evidence>
<feature type="compositionally biased region" description="Basic and acidic residues" evidence="1">
    <location>
        <begin position="1"/>
        <end position="11"/>
    </location>
</feature>
<dbReference type="HOGENOM" id="CLU_2492196_0_0_5"/>
<dbReference type="AlphaFoldDB" id="Q11JC2"/>
<dbReference type="EMBL" id="CP000390">
    <property type="protein sequence ID" value="ABG62503.1"/>
    <property type="molecule type" value="Genomic_DNA"/>
</dbReference>
<sequence>MSRGGKREGAGRKRGAPNKATQERQAKVAATGATPLEVMIRKMRFHLAIADREMAKGEAADTEKVIAALDKAEAYVGKRKRANTGY</sequence>
<name>Q11JC2_CHESB</name>
<dbReference type="KEGG" id="mes:Meso_1106"/>
<feature type="region of interest" description="Disordered" evidence="1">
    <location>
        <begin position="1"/>
        <end position="33"/>
    </location>
</feature>
<reference evidence="2" key="1">
    <citation type="submission" date="2006-06" db="EMBL/GenBank/DDBJ databases">
        <title>Complete sequence of chromosome of Chelativorans sp. BNC1.</title>
        <authorList>
            <consortium name="US DOE Joint Genome Institute"/>
            <person name="Copeland A."/>
            <person name="Lucas S."/>
            <person name="Lapidus A."/>
            <person name="Barry K."/>
            <person name="Detter J.C."/>
            <person name="Glavina del Rio T."/>
            <person name="Hammon N."/>
            <person name="Israni S."/>
            <person name="Dalin E."/>
            <person name="Tice H."/>
            <person name="Pitluck S."/>
            <person name="Chertkov O."/>
            <person name="Brettin T."/>
            <person name="Bruce D."/>
            <person name="Han C."/>
            <person name="Tapia R."/>
            <person name="Gilna P."/>
            <person name="Schmutz J."/>
            <person name="Larimer F."/>
            <person name="Land M."/>
            <person name="Hauser L."/>
            <person name="Kyrpides N."/>
            <person name="Mikhailova N."/>
            <person name="Richardson P."/>
        </authorList>
    </citation>
    <scope>NUCLEOTIDE SEQUENCE</scope>
    <source>
        <strain evidence="2">BNC1</strain>
    </source>
</reference>
<gene>
    <name evidence="2" type="ordered locus">Meso_1106</name>
</gene>
<organism evidence="2">
    <name type="scientific">Chelativorans sp. (strain BNC1)</name>
    <dbReference type="NCBI Taxonomy" id="266779"/>
    <lineage>
        <taxon>Bacteria</taxon>
        <taxon>Pseudomonadati</taxon>
        <taxon>Pseudomonadota</taxon>
        <taxon>Alphaproteobacteria</taxon>
        <taxon>Hyphomicrobiales</taxon>
        <taxon>Phyllobacteriaceae</taxon>
        <taxon>Chelativorans</taxon>
    </lineage>
</organism>
<accession>Q11JC2</accession>
<evidence type="ECO:0000256" key="1">
    <source>
        <dbReference type="SAM" id="MobiDB-lite"/>
    </source>
</evidence>
<evidence type="ECO:0000313" key="2">
    <source>
        <dbReference type="EMBL" id="ABG62503.1"/>
    </source>
</evidence>
<protein>
    <recommendedName>
        <fullName evidence="3">DUF5681 domain-containing protein</fullName>
    </recommendedName>
</protein>
<dbReference type="STRING" id="266779.Meso_1106"/>
<proteinExistence type="predicted"/>